<evidence type="ECO:0000256" key="1">
    <source>
        <dbReference type="SAM" id="MobiDB-lite"/>
    </source>
</evidence>
<reference evidence="2 3" key="1">
    <citation type="submission" date="2011-11" db="EMBL/GenBank/DDBJ databases">
        <title>Whole genome shotgun sequence of Gordonia araii NBRC 100433.</title>
        <authorList>
            <person name="Yoshida Y."/>
            <person name="Hosoyama A."/>
            <person name="Tsuchikane K."/>
            <person name="Katsumata H."/>
            <person name="Yamazaki S."/>
            <person name="Fujita N."/>
        </authorList>
    </citation>
    <scope>NUCLEOTIDE SEQUENCE [LARGE SCALE GENOMIC DNA]</scope>
    <source>
        <strain evidence="2 3">NBRC 100433</strain>
    </source>
</reference>
<dbReference type="InterPro" id="IPR010985">
    <property type="entry name" value="Ribbon_hlx_hlx"/>
</dbReference>
<protein>
    <recommendedName>
        <fullName evidence="4">Ribbon-helix-helix protein CopG domain-containing protein</fullName>
    </recommendedName>
</protein>
<dbReference type="AlphaFoldDB" id="G7GZ59"/>
<organism evidence="2 3">
    <name type="scientific">Gordonia araii NBRC 100433</name>
    <dbReference type="NCBI Taxonomy" id="1073574"/>
    <lineage>
        <taxon>Bacteria</taxon>
        <taxon>Bacillati</taxon>
        <taxon>Actinomycetota</taxon>
        <taxon>Actinomycetes</taxon>
        <taxon>Mycobacteriales</taxon>
        <taxon>Gordoniaceae</taxon>
        <taxon>Gordonia</taxon>
    </lineage>
</organism>
<dbReference type="SUPFAM" id="SSF47598">
    <property type="entry name" value="Ribbon-helix-helix"/>
    <property type="match status" value="1"/>
</dbReference>
<accession>G7GZ59</accession>
<sequence length="91" mass="10136">MRTTIILPDGLYEQVKRTARDADQTVTSLVEEALRRELERRSTPGARRKKVVLPEPYDPGPNGGMRPGLDPVKTSALLEIGEEGLPIEKVR</sequence>
<dbReference type="EMBL" id="BAEE01000021">
    <property type="protein sequence ID" value="GAB08884.1"/>
    <property type="molecule type" value="Genomic_DNA"/>
</dbReference>
<evidence type="ECO:0000313" key="2">
    <source>
        <dbReference type="EMBL" id="GAB08884.1"/>
    </source>
</evidence>
<dbReference type="Proteomes" id="UP000035088">
    <property type="component" value="Unassembled WGS sequence"/>
</dbReference>
<evidence type="ECO:0000313" key="3">
    <source>
        <dbReference type="Proteomes" id="UP000035088"/>
    </source>
</evidence>
<dbReference type="GO" id="GO:0006355">
    <property type="term" value="P:regulation of DNA-templated transcription"/>
    <property type="evidence" value="ECO:0007669"/>
    <property type="project" value="InterPro"/>
</dbReference>
<keyword evidence="3" id="KW-1185">Reference proteome</keyword>
<dbReference type="STRING" id="1073574.GOARA_021_01210"/>
<feature type="region of interest" description="Disordered" evidence="1">
    <location>
        <begin position="39"/>
        <end position="71"/>
    </location>
</feature>
<evidence type="ECO:0008006" key="4">
    <source>
        <dbReference type="Google" id="ProtNLM"/>
    </source>
</evidence>
<gene>
    <name evidence="2" type="ORF">GOARA_021_01210</name>
</gene>
<proteinExistence type="predicted"/>
<dbReference type="RefSeq" id="WP_007320961.1">
    <property type="nucleotide sequence ID" value="NZ_BAEE01000021.1"/>
</dbReference>
<comment type="caution">
    <text evidence="2">The sequence shown here is derived from an EMBL/GenBank/DDBJ whole genome shotgun (WGS) entry which is preliminary data.</text>
</comment>
<dbReference type="OrthoDB" id="195896at2"/>
<name>G7GZ59_9ACTN</name>